<sequence>MKVAKWGNSLAVRLPAAVVEAMGLREGDEVQIKAADGELTLQRAPGPDELWARLHALREKLPADFRFDRDEANARGRDEAGAP</sequence>
<accession>A0A254NEX8</accession>
<gene>
    <name evidence="2" type="ORF">CDO81_02815</name>
</gene>
<dbReference type="PANTHER" id="PTHR40516:SF1">
    <property type="entry name" value="ANTITOXIN CHPS-RELATED"/>
    <property type="match status" value="1"/>
</dbReference>
<evidence type="ECO:0000313" key="2">
    <source>
        <dbReference type="EMBL" id="OWR05412.1"/>
    </source>
</evidence>
<protein>
    <submittedName>
        <fullName evidence="2">AbrB family transcriptional regulator</fullName>
    </submittedName>
</protein>
<comment type="caution">
    <text evidence="2">The sequence shown here is derived from an EMBL/GenBank/DDBJ whole genome shotgun (WGS) entry which is preliminary data.</text>
</comment>
<dbReference type="SUPFAM" id="SSF89447">
    <property type="entry name" value="AbrB/MazE/MraZ-like"/>
    <property type="match status" value="1"/>
</dbReference>
<feature type="domain" description="SpoVT-AbrB" evidence="1">
    <location>
        <begin position="4"/>
        <end position="49"/>
    </location>
</feature>
<dbReference type="SMART" id="SM00966">
    <property type="entry name" value="SpoVT_AbrB"/>
    <property type="match status" value="1"/>
</dbReference>
<dbReference type="InterPro" id="IPR037914">
    <property type="entry name" value="SpoVT-AbrB_sf"/>
</dbReference>
<evidence type="ECO:0000259" key="1">
    <source>
        <dbReference type="SMART" id="SM00966"/>
    </source>
</evidence>
<dbReference type="Proteomes" id="UP000197446">
    <property type="component" value="Unassembled WGS sequence"/>
</dbReference>
<proteinExistence type="predicted"/>
<dbReference type="AlphaFoldDB" id="A0A254NEX8"/>
<dbReference type="PANTHER" id="PTHR40516">
    <property type="entry name" value="ANTITOXIN CHPS-RELATED"/>
    <property type="match status" value="1"/>
</dbReference>
<dbReference type="EMBL" id="NISI01000001">
    <property type="protein sequence ID" value="OWR05412.1"/>
    <property type="molecule type" value="Genomic_DNA"/>
</dbReference>
<dbReference type="InterPro" id="IPR039052">
    <property type="entry name" value="Antitox_PemI-like"/>
</dbReference>
<name>A0A254NEX8_9BURK</name>
<dbReference type="GO" id="GO:0097351">
    <property type="term" value="F:toxin sequestering activity"/>
    <property type="evidence" value="ECO:0007669"/>
    <property type="project" value="InterPro"/>
</dbReference>
<dbReference type="Gene3D" id="2.10.260.10">
    <property type="match status" value="1"/>
</dbReference>
<dbReference type="RefSeq" id="WP_088481620.1">
    <property type="nucleotide sequence ID" value="NZ_JBCNLH010000006.1"/>
</dbReference>
<reference evidence="2 3" key="1">
    <citation type="journal article" date="2007" name="Int. J. Syst. Evol. Microbiol.">
        <title>Description of Pelomonas aquatica sp. nov. and Pelomonas puraquae sp. nov., isolated from industrial and haemodialysis water.</title>
        <authorList>
            <person name="Gomila M."/>
            <person name="Bowien B."/>
            <person name="Falsen E."/>
            <person name="Moore E.R."/>
            <person name="Lalucat J."/>
        </authorList>
    </citation>
    <scope>NUCLEOTIDE SEQUENCE [LARGE SCALE GENOMIC DNA]</scope>
    <source>
        <strain evidence="2 3">CCUG 52769</strain>
    </source>
</reference>
<organism evidence="2 3">
    <name type="scientific">Roseateles puraquae</name>
    <dbReference type="NCBI Taxonomy" id="431059"/>
    <lineage>
        <taxon>Bacteria</taxon>
        <taxon>Pseudomonadati</taxon>
        <taxon>Pseudomonadota</taxon>
        <taxon>Betaproteobacteria</taxon>
        <taxon>Burkholderiales</taxon>
        <taxon>Sphaerotilaceae</taxon>
        <taxon>Roseateles</taxon>
    </lineage>
</organism>
<keyword evidence="3" id="KW-1185">Reference proteome</keyword>
<evidence type="ECO:0000313" key="3">
    <source>
        <dbReference type="Proteomes" id="UP000197446"/>
    </source>
</evidence>
<dbReference type="InterPro" id="IPR007159">
    <property type="entry name" value="SpoVT-AbrB_dom"/>
</dbReference>
<dbReference type="Pfam" id="PF04014">
    <property type="entry name" value="MazE_antitoxin"/>
    <property type="match status" value="1"/>
</dbReference>
<dbReference type="OrthoDB" id="9795766at2"/>
<dbReference type="GO" id="GO:0003677">
    <property type="term" value="F:DNA binding"/>
    <property type="evidence" value="ECO:0007669"/>
    <property type="project" value="InterPro"/>
</dbReference>